<sequence length="282" mass="32698">MEGNDAAQQANPDTLETMLRMAHSFGNWDHLISLADSLHDIAINSFHGAKPKHWKQQKPPIYYLGFSSLMKGIALKKKKQYAEALTYIEKYRDLSLFADGSEKESLIVDKFAFYAKANSYSLHILSGDHRQLYDYASFLKQHPAEALPGLISILEGANTHDFQVDEVIAPLLETLYHTIHDDIPPEKHPYYFYPLYLLSVYYFKNRRYDKAIDNVIQQMEFSDKINDHLHFKKAVALFEECRGQASPIQLESYQRILKNYLMQFLLNEEGFSLDFRIAENTS</sequence>
<proteinExistence type="predicted"/>
<protein>
    <recommendedName>
        <fullName evidence="3">DNA-binding protein</fullName>
    </recommendedName>
</protein>
<dbReference type="EMBL" id="JARTLD010000038">
    <property type="protein sequence ID" value="MED5018805.1"/>
    <property type="molecule type" value="Genomic_DNA"/>
</dbReference>
<keyword evidence="2" id="KW-1185">Reference proteome</keyword>
<comment type="caution">
    <text evidence="1">The sequence shown here is derived from an EMBL/GenBank/DDBJ whole genome shotgun (WGS) entry which is preliminary data.</text>
</comment>
<organism evidence="1 2">
    <name type="scientific">Paenibacillus chibensis</name>
    <dbReference type="NCBI Taxonomy" id="59846"/>
    <lineage>
        <taxon>Bacteria</taxon>
        <taxon>Bacillati</taxon>
        <taxon>Bacillota</taxon>
        <taxon>Bacilli</taxon>
        <taxon>Bacillales</taxon>
        <taxon>Paenibacillaceae</taxon>
        <taxon>Paenibacillus</taxon>
    </lineage>
</organism>
<accession>A0ABU6PV89</accession>
<evidence type="ECO:0000313" key="2">
    <source>
        <dbReference type="Proteomes" id="UP001343257"/>
    </source>
</evidence>
<evidence type="ECO:0000313" key="1">
    <source>
        <dbReference type="EMBL" id="MED5018805.1"/>
    </source>
</evidence>
<name>A0ABU6PV89_9BACL</name>
<reference evidence="1 2" key="1">
    <citation type="submission" date="2023-03" db="EMBL/GenBank/DDBJ databases">
        <title>Bacillus Genome Sequencing.</title>
        <authorList>
            <person name="Dunlap C."/>
        </authorList>
    </citation>
    <scope>NUCLEOTIDE SEQUENCE [LARGE SCALE GENOMIC DNA]</scope>
    <source>
        <strain evidence="1 2">NRS-52</strain>
    </source>
</reference>
<dbReference type="Proteomes" id="UP001343257">
    <property type="component" value="Unassembled WGS sequence"/>
</dbReference>
<evidence type="ECO:0008006" key="3">
    <source>
        <dbReference type="Google" id="ProtNLM"/>
    </source>
</evidence>
<gene>
    <name evidence="1" type="ORF">P9847_15960</name>
</gene>
<dbReference type="RefSeq" id="WP_328279370.1">
    <property type="nucleotide sequence ID" value="NZ_JARTLD010000038.1"/>
</dbReference>